<evidence type="ECO:0000313" key="2">
    <source>
        <dbReference type="EMBL" id="TMJ03640.1"/>
    </source>
</evidence>
<gene>
    <name evidence="2" type="ORF">E6G99_11335</name>
</gene>
<dbReference type="CDD" id="cd13569">
    <property type="entry name" value="PBP2_TAXI_TRAP_like_1"/>
    <property type="match status" value="1"/>
</dbReference>
<organism evidence="2 3">
    <name type="scientific">Candidatus Segetimicrobium genomatis</name>
    <dbReference type="NCBI Taxonomy" id="2569760"/>
    <lineage>
        <taxon>Bacteria</taxon>
        <taxon>Bacillati</taxon>
        <taxon>Candidatus Sysuimicrobiota</taxon>
        <taxon>Candidatus Sysuimicrobiia</taxon>
        <taxon>Candidatus Sysuimicrobiales</taxon>
        <taxon>Candidatus Segetimicrobiaceae</taxon>
        <taxon>Candidatus Segetimicrobium</taxon>
    </lineage>
</organism>
<dbReference type="PANTHER" id="PTHR42941:SF1">
    <property type="entry name" value="SLL1037 PROTEIN"/>
    <property type="match status" value="1"/>
</dbReference>
<reference evidence="2 3" key="1">
    <citation type="journal article" date="2019" name="Nat. Microbiol.">
        <title>Mediterranean grassland soil C-N compound turnover is dependent on rainfall and depth, and is mediated by genomically divergent microorganisms.</title>
        <authorList>
            <person name="Diamond S."/>
            <person name="Andeer P.F."/>
            <person name="Li Z."/>
            <person name="Crits-Christoph A."/>
            <person name="Burstein D."/>
            <person name="Anantharaman K."/>
            <person name="Lane K.R."/>
            <person name="Thomas B.C."/>
            <person name="Pan C."/>
            <person name="Northen T.R."/>
            <person name="Banfield J.F."/>
        </authorList>
    </citation>
    <scope>NUCLEOTIDE SEQUENCE [LARGE SCALE GENOMIC DNA]</scope>
    <source>
        <strain evidence="2">NP_2</strain>
    </source>
</reference>
<dbReference type="Gene3D" id="3.40.190.10">
    <property type="entry name" value="Periplasmic binding protein-like II"/>
    <property type="match status" value="2"/>
</dbReference>
<dbReference type="PANTHER" id="PTHR42941">
    <property type="entry name" value="SLL1037 PROTEIN"/>
    <property type="match status" value="1"/>
</dbReference>
<dbReference type="Pfam" id="PF16868">
    <property type="entry name" value="NMT1_3"/>
    <property type="match status" value="1"/>
</dbReference>
<proteinExistence type="predicted"/>
<dbReference type="InterPro" id="IPR011852">
    <property type="entry name" value="TRAP_TAXI"/>
</dbReference>
<dbReference type="NCBIfam" id="TIGR02122">
    <property type="entry name" value="TRAP_TAXI"/>
    <property type="match status" value="1"/>
</dbReference>
<dbReference type="SUPFAM" id="SSF53850">
    <property type="entry name" value="Periplasmic binding protein-like II"/>
    <property type="match status" value="1"/>
</dbReference>
<accession>A0A537L6N9</accession>
<dbReference type="EMBL" id="VBAJ01000280">
    <property type="protein sequence ID" value="TMJ03640.1"/>
    <property type="molecule type" value="Genomic_DNA"/>
</dbReference>
<comment type="caution">
    <text evidence="2">The sequence shown here is derived from an EMBL/GenBank/DDBJ whole genome shotgun (WGS) entry which is preliminary data.</text>
</comment>
<name>A0A537L6N9_9BACT</name>
<dbReference type="Proteomes" id="UP000318661">
    <property type="component" value="Unassembled WGS sequence"/>
</dbReference>
<feature type="signal peptide" evidence="1">
    <location>
        <begin position="1"/>
        <end position="26"/>
    </location>
</feature>
<feature type="chain" id="PRO_5021987342" evidence="1">
    <location>
        <begin position="27"/>
        <end position="329"/>
    </location>
</feature>
<evidence type="ECO:0000256" key="1">
    <source>
        <dbReference type="SAM" id="SignalP"/>
    </source>
</evidence>
<keyword evidence="1" id="KW-0732">Signal</keyword>
<protein>
    <submittedName>
        <fullName evidence="2">TAXI family TRAP transporter solute-binding subunit</fullName>
    </submittedName>
</protein>
<sequence>MRSRPSGIVRAVLVCGLAVVAASSWAAVALSAPPVRLSIVTGGTGGVYFPMGGGLAQLISKYLPDTQATAEVTSASVDNMRLIGAKRADIAFTLADTAYDAFTGQATFQGTPIPIRTLTPLYNNFNHLVTIEGTGVATVADLRGKRVSVGSPGSGTEVTAVRILRAAGLDPDRDIRKERLGVQESVDAIKDRKIDAFFWSGGLPTSAVLDLATTPGLRIRLVPLDTTIAELQKTYGNLYFKAVILKEIYPGAQANAATVGVANLLVVHQDFNGDLAYQITKLIYERRSELAQVHKEAANITLTGVVGRSPVPFHPGAIRYFKEKGVQGF</sequence>
<evidence type="ECO:0000313" key="3">
    <source>
        <dbReference type="Proteomes" id="UP000318661"/>
    </source>
</evidence>
<dbReference type="AlphaFoldDB" id="A0A537L6N9"/>